<dbReference type="RefSeq" id="WP_314000581.1">
    <property type="nucleotide sequence ID" value="NZ_JASJOR010000018.1"/>
</dbReference>
<keyword evidence="2" id="KW-1185">Reference proteome</keyword>
<evidence type="ECO:0000313" key="1">
    <source>
        <dbReference type="EMBL" id="MDJ1496061.1"/>
    </source>
</evidence>
<proteinExistence type="predicted"/>
<evidence type="ECO:0000313" key="2">
    <source>
        <dbReference type="Proteomes" id="UP001228581"/>
    </source>
</evidence>
<gene>
    <name evidence="1" type="ORF">QNI19_24205</name>
</gene>
<comment type="caution">
    <text evidence="1">The sequence shown here is derived from an EMBL/GenBank/DDBJ whole genome shotgun (WGS) entry which is preliminary data.</text>
</comment>
<dbReference type="Proteomes" id="UP001228581">
    <property type="component" value="Unassembled WGS sequence"/>
</dbReference>
<organism evidence="1 2">
    <name type="scientific">Xanthocytophaga flava</name>
    <dbReference type="NCBI Taxonomy" id="3048013"/>
    <lineage>
        <taxon>Bacteria</taxon>
        <taxon>Pseudomonadati</taxon>
        <taxon>Bacteroidota</taxon>
        <taxon>Cytophagia</taxon>
        <taxon>Cytophagales</taxon>
        <taxon>Rhodocytophagaceae</taxon>
        <taxon>Xanthocytophaga</taxon>
    </lineage>
</organism>
<dbReference type="EMBL" id="JASJOT010000019">
    <property type="protein sequence ID" value="MDJ1496061.1"/>
    <property type="molecule type" value="Genomic_DNA"/>
</dbReference>
<sequence length="43" mass="4925">MKLDQTIELSDKKYQLQELSEREIAKKYGDKGLAVIVEISLAE</sequence>
<name>A0ABT7CQU1_9BACT</name>
<reference evidence="1 2" key="1">
    <citation type="submission" date="2023-05" db="EMBL/GenBank/DDBJ databases">
        <authorList>
            <person name="Zhang X."/>
        </authorList>
    </citation>
    <scope>NUCLEOTIDE SEQUENCE [LARGE SCALE GENOMIC DNA]</scope>
    <source>
        <strain evidence="1 2">DM2B3-1</strain>
    </source>
</reference>
<accession>A0ABT7CQU1</accession>
<protein>
    <submittedName>
        <fullName evidence="1">Uncharacterized protein</fullName>
    </submittedName>
</protein>